<evidence type="ECO:0000256" key="1">
    <source>
        <dbReference type="SAM" id="Phobius"/>
    </source>
</evidence>
<reference evidence="2 3" key="1">
    <citation type="submission" date="2019-02" db="EMBL/GenBank/DDBJ databases">
        <title>Deep-cultivation of Planctomycetes and their phenomic and genomic characterization uncovers novel biology.</title>
        <authorList>
            <person name="Wiegand S."/>
            <person name="Jogler M."/>
            <person name="Boedeker C."/>
            <person name="Pinto D."/>
            <person name="Vollmers J."/>
            <person name="Rivas-Marin E."/>
            <person name="Kohn T."/>
            <person name="Peeters S.H."/>
            <person name="Heuer A."/>
            <person name="Rast P."/>
            <person name="Oberbeckmann S."/>
            <person name="Bunk B."/>
            <person name="Jeske O."/>
            <person name="Meyerdierks A."/>
            <person name="Storesund J.E."/>
            <person name="Kallscheuer N."/>
            <person name="Luecker S."/>
            <person name="Lage O.M."/>
            <person name="Pohl T."/>
            <person name="Merkel B.J."/>
            <person name="Hornburger P."/>
            <person name="Mueller R.-W."/>
            <person name="Bruemmer F."/>
            <person name="Labrenz M."/>
            <person name="Spormann A.M."/>
            <person name="Op Den Camp H."/>
            <person name="Overmann J."/>
            <person name="Amann R."/>
            <person name="Jetten M.S.M."/>
            <person name="Mascher T."/>
            <person name="Medema M.H."/>
            <person name="Devos D.P."/>
            <person name="Kaster A.-K."/>
            <person name="Ovreas L."/>
            <person name="Rohde M."/>
            <person name="Galperin M.Y."/>
            <person name="Jogler C."/>
        </authorList>
    </citation>
    <scope>NUCLEOTIDE SEQUENCE [LARGE SCALE GENOMIC DNA]</scope>
    <source>
        <strain evidence="2 3">CA13</strain>
    </source>
</reference>
<sequence>MLSKPAVNLSWVRRSFLVTLHTCLSSHICVVRGKDVSVKTDDSYLDRIERTEKQQTLRRRENQSRRRRYYMLGSILLVAFLFLAGPSLVSHSPMGRSIIASTADGFGIDASASSLRVGWITPLRINDLSITGREAGSTVTIEQLDTELTILDLLQGETNHLGAVSLRGVDAACEMQNGRCSIEDDLKHFFDQPSSGQTTTGTINLHDLTVRVKETANDQTWTLSQANTEVELLATSIQSKFSGVLSEPRGSEGSLQGTIEFGSGNKADDSAWHLDLTSDSLPLSVVSLVRRRITDLADHIPAEVRGDATGAIEVYGSVDGSIDAVVRQFQVRNLAAASPSQNLRRWNNQLATLDGRLRILGNRVIGEGLVATTDFARVTLNGAFSRSITLVGASDNPVRWLDALEGAATAEVDLASFERAMPGVLPLRQEAELVSGRVIASIESLPSHELRRRSLSIRSDSIRARSSGRPVMLEPIDLSAIVSSDQNQIRAERFDLKSSFASASGHGDLRSGETNIDVDFGRLVTMLRPIIDISDSAFAGSAQGKIQWNSSGQNEWRLVGFADARELLLSFPSGNQLRHPSLRLDVDAVGTWNGQNLDLLSVANAKLSSAGLNIRAELVQGIRNPSTKTALPIRIQGEGRLETLAGTLGPWLPKNLHDIDGGFTMNARAEVSVASGIGRLTAATTELTQPRVAYGDRYFSQPNVRMQFDGEYDWTSSDMQCRSMTVTGDAFSAAVQGEITEQSTDLEIAWRAILERIQGSVKSRIVSRPGATITQVGYQTGPPPKTEDWLVMGDCNGRFIITGNDQSYNVDTEFNGQRVALVQPPKASAVSQMMGPIPNRPSSYGQPLGAAQVVWSEPNLKINGVLKVAPTAGEVVTDSIKIASDWFASSLTGHANWNEMQTDLSVKGPARIKMDEVAKRLSQLTGTTILAEGIQETPIQINVNRKSDGHIAITVAGDLGWDSAEVAGVKIGHSTVPVRLTETTVFVSPSTIPVGDGRLNLAGEVNYRPGPLWMRVEPGRIAESIRVTPEMTDRWLKYLAPLASEASRIDGTLGAELDEAIIVIDNPQQSRVVGRLNIESVNMNAGPLGNQIIGGLQQLKALSQASLPQTAPNQSSTLIRMPAQTVDFMVDHGVVTHRRLFLDIDRATVITSGNVSFDGRMDLDAQVPLDARWLGSDLQGLAGQPVTLPIDGTLSRPSLDSSGVRKVVTQLGIQAVQSNAENYLQKQLGKSIDKLFGR</sequence>
<dbReference type="EMBL" id="SJPJ01000001">
    <property type="protein sequence ID" value="TWT81889.1"/>
    <property type="molecule type" value="Genomic_DNA"/>
</dbReference>
<proteinExistence type="predicted"/>
<keyword evidence="1" id="KW-1133">Transmembrane helix</keyword>
<keyword evidence="1" id="KW-0472">Membrane</keyword>
<protein>
    <recommendedName>
        <fullName evidence="4">AsmA-like C-terminal domain-containing protein</fullName>
    </recommendedName>
</protein>
<keyword evidence="1" id="KW-0812">Transmembrane</keyword>
<keyword evidence="3" id="KW-1185">Reference proteome</keyword>
<feature type="transmembrane region" description="Helical" evidence="1">
    <location>
        <begin position="69"/>
        <end position="89"/>
    </location>
</feature>
<name>A0A5C5Z3C1_9BACT</name>
<comment type="caution">
    <text evidence="2">The sequence shown here is derived from an EMBL/GenBank/DDBJ whole genome shotgun (WGS) entry which is preliminary data.</text>
</comment>
<evidence type="ECO:0008006" key="4">
    <source>
        <dbReference type="Google" id="ProtNLM"/>
    </source>
</evidence>
<gene>
    <name evidence="2" type="ORF">CA13_33440</name>
</gene>
<evidence type="ECO:0000313" key="3">
    <source>
        <dbReference type="Proteomes" id="UP000315010"/>
    </source>
</evidence>
<accession>A0A5C5Z3C1</accession>
<dbReference type="Proteomes" id="UP000315010">
    <property type="component" value="Unassembled WGS sequence"/>
</dbReference>
<dbReference type="AlphaFoldDB" id="A0A5C5Z3C1"/>
<evidence type="ECO:0000313" key="2">
    <source>
        <dbReference type="EMBL" id="TWT81889.1"/>
    </source>
</evidence>
<organism evidence="2 3">
    <name type="scientific">Novipirellula herctigrandis</name>
    <dbReference type="NCBI Taxonomy" id="2527986"/>
    <lineage>
        <taxon>Bacteria</taxon>
        <taxon>Pseudomonadati</taxon>
        <taxon>Planctomycetota</taxon>
        <taxon>Planctomycetia</taxon>
        <taxon>Pirellulales</taxon>
        <taxon>Pirellulaceae</taxon>
        <taxon>Novipirellula</taxon>
    </lineage>
</organism>